<evidence type="ECO:0000256" key="2">
    <source>
        <dbReference type="SAM" id="SignalP"/>
    </source>
</evidence>
<evidence type="ECO:0000313" key="3">
    <source>
        <dbReference type="EMBL" id="RVX12000.1"/>
    </source>
</evidence>
<reference evidence="3 4" key="1">
    <citation type="journal article" date="2018" name="PLoS Genet.">
        <title>Population sequencing reveals clonal diversity and ancestral inbreeding in the grapevine cultivar Chardonnay.</title>
        <authorList>
            <person name="Roach M.J."/>
            <person name="Johnson D.L."/>
            <person name="Bohlmann J."/>
            <person name="van Vuuren H.J."/>
            <person name="Jones S.J."/>
            <person name="Pretorius I.S."/>
            <person name="Schmidt S.A."/>
            <person name="Borneman A.R."/>
        </authorList>
    </citation>
    <scope>NUCLEOTIDE SEQUENCE [LARGE SCALE GENOMIC DNA]</scope>
    <source>
        <strain evidence="4">cv. Chardonnay</strain>
        <tissue evidence="3">Leaf</tissue>
    </source>
</reference>
<sequence length="102" mass="11255">MEAKALFTLLLLSLLSIDGYSVTFNYLNQCVHSVWIAASPGIGVTMPEYGPDTLTIFDTPDAWSGMIWVRTQCTTSASNWNRPNRMPRPTADLSGDPTALHH</sequence>
<dbReference type="EMBL" id="QGNW01000029">
    <property type="protein sequence ID" value="RVX12000.1"/>
    <property type="molecule type" value="Genomic_DNA"/>
</dbReference>
<comment type="caution">
    <text evidence="3">The sequence shown here is derived from an EMBL/GenBank/DDBJ whole genome shotgun (WGS) entry which is preliminary data.</text>
</comment>
<dbReference type="Gene3D" id="2.60.110.10">
    <property type="entry name" value="Thaumatin"/>
    <property type="match status" value="1"/>
</dbReference>
<evidence type="ECO:0000256" key="1">
    <source>
        <dbReference type="SAM" id="MobiDB-lite"/>
    </source>
</evidence>
<organism evidence="3 4">
    <name type="scientific">Vitis vinifera</name>
    <name type="common">Grape</name>
    <dbReference type="NCBI Taxonomy" id="29760"/>
    <lineage>
        <taxon>Eukaryota</taxon>
        <taxon>Viridiplantae</taxon>
        <taxon>Streptophyta</taxon>
        <taxon>Embryophyta</taxon>
        <taxon>Tracheophyta</taxon>
        <taxon>Spermatophyta</taxon>
        <taxon>Magnoliopsida</taxon>
        <taxon>eudicotyledons</taxon>
        <taxon>Gunneridae</taxon>
        <taxon>Pentapetalae</taxon>
        <taxon>rosids</taxon>
        <taxon>Vitales</taxon>
        <taxon>Vitaceae</taxon>
        <taxon>Viteae</taxon>
        <taxon>Vitis</taxon>
    </lineage>
</organism>
<feature type="region of interest" description="Disordered" evidence="1">
    <location>
        <begin position="77"/>
        <end position="102"/>
    </location>
</feature>
<dbReference type="Proteomes" id="UP000288805">
    <property type="component" value="Unassembled WGS sequence"/>
</dbReference>
<evidence type="ECO:0000313" key="4">
    <source>
        <dbReference type="Proteomes" id="UP000288805"/>
    </source>
</evidence>
<keyword evidence="2" id="KW-0732">Signal</keyword>
<dbReference type="SUPFAM" id="SSF49870">
    <property type="entry name" value="Osmotin, thaumatin-like protein"/>
    <property type="match status" value="1"/>
</dbReference>
<name>A0A438JSR4_VITVI</name>
<dbReference type="InterPro" id="IPR037176">
    <property type="entry name" value="Osmotin/thaumatin-like_sf"/>
</dbReference>
<dbReference type="AlphaFoldDB" id="A0A438JSR4"/>
<protein>
    <submittedName>
        <fullName evidence="3">Uncharacterized protein</fullName>
    </submittedName>
</protein>
<feature type="chain" id="PRO_5019178266" evidence="2">
    <location>
        <begin position="22"/>
        <end position="102"/>
    </location>
</feature>
<feature type="signal peptide" evidence="2">
    <location>
        <begin position="1"/>
        <end position="21"/>
    </location>
</feature>
<proteinExistence type="predicted"/>
<accession>A0A438JSR4</accession>
<gene>
    <name evidence="3" type="ORF">CK203_009395</name>
</gene>